<name>A0A8J2K1R8_9HEXA</name>
<keyword evidence="4 6" id="KW-0472">Membrane</keyword>
<dbReference type="EMBL" id="CAJVCH010163972">
    <property type="protein sequence ID" value="CAG7728467.1"/>
    <property type="molecule type" value="Genomic_DNA"/>
</dbReference>
<accession>A0A8J2K1R8</accession>
<feature type="transmembrane region" description="Helical" evidence="6">
    <location>
        <begin position="589"/>
        <end position="611"/>
    </location>
</feature>
<keyword evidence="3 6" id="KW-1133">Transmembrane helix</keyword>
<dbReference type="InterPro" id="IPR024989">
    <property type="entry name" value="MFS_assoc_dom"/>
</dbReference>
<evidence type="ECO:0000256" key="4">
    <source>
        <dbReference type="ARBA" id="ARBA00023136"/>
    </source>
</evidence>
<feature type="transmembrane region" description="Helical" evidence="6">
    <location>
        <begin position="466"/>
        <end position="484"/>
    </location>
</feature>
<evidence type="ECO:0000259" key="7">
    <source>
        <dbReference type="Pfam" id="PF12832"/>
    </source>
</evidence>
<feature type="compositionally biased region" description="Low complexity" evidence="5">
    <location>
        <begin position="648"/>
        <end position="657"/>
    </location>
</feature>
<dbReference type="PANTHER" id="PTHR16172">
    <property type="entry name" value="MAJOR FACILITATOR SUPERFAMILY DOMAIN-CONTAINING PROTEIN 6-LIKE"/>
    <property type="match status" value="1"/>
</dbReference>
<dbReference type="AlphaFoldDB" id="A0A8J2K1R8"/>
<dbReference type="GO" id="GO:0016020">
    <property type="term" value="C:membrane"/>
    <property type="evidence" value="ECO:0007669"/>
    <property type="project" value="UniProtKB-SubCell"/>
</dbReference>
<sequence>MGDNKSSKSPRIISNNSNKGNDLSEKSADEPPEGTTNYKDVSFLCFRFRVNKDTLPLKVTLFLYYGAMAAILPYLTIHMLAIGISISETAIIYGVLPFTSFVGPPLIGFLADKLGQYKAVLIIATFSNAFFHSMLLAVPHYREVDLEASVHLQWNPTSNFALLKPEFHDHCEAFMNYFEDAKPANLSTQILRCFEEDFQAMPSDSSPLFDTLIDNSNESHIGHYIAGEFCRLDKSTNGLLQFICSESDLGSDADLDKVDEGLNMDVTFFPEKLRNCSITVTSPFAHKLNASMITCRTDLAIDTGITRIIGNNTITFWMYFLVRIVATIFMSSCFSLLDATTLAIVKKNTNSEYGAERIWTVLGTAAISPIAGLLVDWFSQDKPETDYSAAFYVSNVLFFLNVLSYFVIKLEVDKPEKNFATDAKQLFLYPEVVVFLVMIFILGNMWGFVESYLFVFLKDELDAPNYLLGLTLTTGSLTGVPFLWGAEKIVAKIGRVNVIVIAFVTYFVRFIGYSYVLSPWWCFPFEALEAFTYHLMWAAAATYCSILAPKGLLATLMGVMGALHYSLGKGCGSFIGGYIIKIVQVRQAFWNFGIASGIFGVIYFIMNLTWLRNLVKRRNIKLAVGQLSSDVSEIEKGTATLRAVDANANKNRNVGNNDGDHEVTDAMLPPPHNQSSKLDSSSHL</sequence>
<dbReference type="Proteomes" id="UP000708208">
    <property type="component" value="Unassembled WGS sequence"/>
</dbReference>
<gene>
    <name evidence="8" type="ORF">AFUS01_LOCUS17243</name>
</gene>
<organism evidence="8 9">
    <name type="scientific">Allacma fusca</name>
    <dbReference type="NCBI Taxonomy" id="39272"/>
    <lineage>
        <taxon>Eukaryota</taxon>
        <taxon>Metazoa</taxon>
        <taxon>Ecdysozoa</taxon>
        <taxon>Arthropoda</taxon>
        <taxon>Hexapoda</taxon>
        <taxon>Collembola</taxon>
        <taxon>Symphypleona</taxon>
        <taxon>Sminthuridae</taxon>
        <taxon>Allacma</taxon>
    </lineage>
</organism>
<evidence type="ECO:0000256" key="1">
    <source>
        <dbReference type="ARBA" id="ARBA00004141"/>
    </source>
</evidence>
<comment type="caution">
    <text evidence="8">The sequence shown here is derived from an EMBL/GenBank/DDBJ whole genome shotgun (WGS) entry which is preliminary data.</text>
</comment>
<feature type="transmembrane region" description="Helical" evidence="6">
    <location>
        <begin position="390"/>
        <end position="408"/>
    </location>
</feature>
<feature type="compositionally biased region" description="Polar residues" evidence="5">
    <location>
        <begin position="7"/>
        <end position="21"/>
    </location>
</feature>
<feature type="transmembrane region" description="Helical" evidence="6">
    <location>
        <begin position="428"/>
        <end position="446"/>
    </location>
</feature>
<feature type="transmembrane region" description="Helical" evidence="6">
    <location>
        <begin position="535"/>
        <end position="553"/>
    </location>
</feature>
<evidence type="ECO:0000256" key="5">
    <source>
        <dbReference type="SAM" id="MobiDB-lite"/>
    </source>
</evidence>
<feature type="transmembrane region" description="Helical" evidence="6">
    <location>
        <begin position="316"/>
        <end position="337"/>
    </location>
</feature>
<comment type="subcellular location">
    <subcellularLocation>
        <location evidence="1">Membrane</location>
        <topology evidence="1">Multi-pass membrane protein</topology>
    </subcellularLocation>
</comment>
<feature type="transmembrane region" description="Helical" evidence="6">
    <location>
        <begin position="565"/>
        <end position="583"/>
    </location>
</feature>
<dbReference type="CDD" id="cd17335">
    <property type="entry name" value="MFS_MFSD6"/>
    <property type="match status" value="1"/>
</dbReference>
<protein>
    <recommendedName>
        <fullName evidence="7">Major facilitator superfamily associated domain-containing protein</fullName>
    </recommendedName>
</protein>
<evidence type="ECO:0000256" key="3">
    <source>
        <dbReference type="ARBA" id="ARBA00022989"/>
    </source>
</evidence>
<dbReference type="OrthoDB" id="10056177at2759"/>
<dbReference type="PANTHER" id="PTHR16172:SF41">
    <property type="entry name" value="MAJOR FACILITATOR SUPERFAMILY DOMAIN-CONTAINING PROTEIN 6-LIKE"/>
    <property type="match status" value="1"/>
</dbReference>
<feature type="transmembrane region" description="Helical" evidence="6">
    <location>
        <begin position="119"/>
        <end position="141"/>
    </location>
</feature>
<dbReference type="Pfam" id="PF12832">
    <property type="entry name" value="MFS_1_like"/>
    <property type="match status" value="1"/>
</dbReference>
<feature type="compositionally biased region" description="Polar residues" evidence="5">
    <location>
        <begin position="673"/>
        <end position="684"/>
    </location>
</feature>
<evidence type="ECO:0000256" key="6">
    <source>
        <dbReference type="SAM" id="Phobius"/>
    </source>
</evidence>
<feature type="transmembrane region" description="Helical" evidence="6">
    <location>
        <begin position="496"/>
        <end position="515"/>
    </location>
</feature>
<evidence type="ECO:0000313" key="9">
    <source>
        <dbReference type="Proteomes" id="UP000708208"/>
    </source>
</evidence>
<keyword evidence="9" id="KW-1185">Reference proteome</keyword>
<feature type="transmembrane region" description="Helical" evidence="6">
    <location>
        <begin position="90"/>
        <end position="112"/>
    </location>
</feature>
<proteinExistence type="predicted"/>
<evidence type="ECO:0000313" key="8">
    <source>
        <dbReference type="EMBL" id="CAG7728467.1"/>
    </source>
</evidence>
<feature type="transmembrane region" description="Helical" evidence="6">
    <location>
        <begin position="358"/>
        <end position="378"/>
    </location>
</feature>
<feature type="region of interest" description="Disordered" evidence="5">
    <location>
        <begin position="648"/>
        <end position="684"/>
    </location>
</feature>
<reference evidence="8" key="1">
    <citation type="submission" date="2021-06" db="EMBL/GenBank/DDBJ databases">
        <authorList>
            <person name="Hodson N. C."/>
            <person name="Mongue J. A."/>
            <person name="Jaron S. K."/>
        </authorList>
    </citation>
    <scope>NUCLEOTIDE SEQUENCE</scope>
</reference>
<evidence type="ECO:0000256" key="2">
    <source>
        <dbReference type="ARBA" id="ARBA00022692"/>
    </source>
</evidence>
<feature type="domain" description="Major facilitator superfamily associated" evidence="7">
    <location>
        <begin position="57"/>
        <end position="589"/>
    </location>
</feature>
<feature type="region of interest" description="Disordered" evidence="5">
    <location>
        <begin position="1"/>
        <end position="34"/>
    </location>
</feature>
<feature type="transmembrane region" description="Helical" evidence="6">
    <location>
        <begin position="62"/>
        <end position="84"/>
    </location>
</feature>
<keyword evidence="2 6" id="KW-0812">Transmembrane</keyword>
<dbReference type="InterPro" id="IPR051717">
    <property type="entry name" value="MFS_MFSD6"/>
</dbReference>